<reference evidence="2 3" key="1">
    <citation type="submission" date="2016-10" db="EMBL/GenBank/DDBJ databases">
        <authorList>
            <person name="de Groot N.N."/>
        </authorList>
    </citation>
    <scope>NUCLEOTIDE SEQUENCE [LARGE SCALE GENOMIC DNA]</scope>
    <source>
        <strain evidence="2 3">WG14</strain>
    </source>
</reference>
<dbReference type="Proteomes" id="UP000199322">
    <property type="component" value="Unassembled WGS sequence"/>
</dbReference>
<dbReference type="SMART" id="SM00471">
    <property type="entry name" value="HDc"/>
    <property type="match status" value="1"/>
</dbReference>
<dbReference type="InterPro" id="IPR037522">
    <property type="entry name" value="HD_GYP_dom"/>
</dbReference>
<evidence type="ECO:0000259" key="1">
    <source>
        <dbReference type="PROSITE" id="PS51832"/>
    </source>
</evidence>
<dbReference type="PANTHER" id="PTHR43155">
    <property type="entry name" value="CYCLIC DI-GMP PHOSPHODIESTERASE PA4108-RELATED"/>
    <property type="match status" value="1"/>
</dbReference>
<evidence type="ECO:0000313" key="3">
    <source>
        <dbReference type="Proteomes" id="UP000199322"/>
    </source>
</evidence>
<gene>
    <name evidence="2" type="ORF">SAMN04488588_0928</name>
</gene>
<evidence type="ECO:0000313" key="2">
    <source>
        <dbReference type="EMBL" id="SDC35726.1"/>
    </source>
</evidence>
<dbReference type="SUPFAM" id="SSF109604">
    <property type="entry name" value="HD-domain/PDEase-like"/>
    <property type="match status" value="1"/>
</dbReference>
<sequence>MNNTLDELLYGIGQELKPSLLKGIIALKNGEEYVQISTYDGLKNSLRDDQKGITFLLNNRLNDIINQNSFFSREINVDDFREQFWWVLSELRQKEVNLFIKPLYKPLINNLEEIGVIIFISLNNLTVEINDILDREYMLINEASYNLYKKYEKNNIIRVFINSMVKMLKQDHPKIYEHSLRTSDLTTLIAQTLHLKTDEVEKLRNASIIHDFGKVFLSKSDQSYNQDLKSIENQIYYSHTDKLFELFKNNPYMKEVLNISYKHHEKPNKKGYYGLGEEDLGILDNILIISNVFDNLFHKENDTKTVKQVLEKMELMADRREIDKDIFQNSKEVISSFYGGFLHFSPTTSIGVSKNIHIQDPVKKEEMHKAEIINSLGNLIIINFEKNPEFSLGRNLIFMCDVGGLIEKFNAKIISKTKNDYTLLIWVKEKNKNKTLKIYWNEEASLHKLPIEFKSLENINLEKNFDQKILIRKLGGEELVFQSEEEIITGEKRIINFEYKGERILIPGIIKSKIHETSNIIYFFEYLEMKDKDLSKVYRAIFKKQVELKLKV</sequence>
<dbReference type="CDD" id="cd00077">
    <property type="entry name" value="HDc"/>
    <property type="match status" value="1"/>
</dbReference>
<dbReference type="RefSeq" id="WP_091403192.1">
    <property type="nucleotide sequence ID" value="NZ_FMYV01000003.1"/>
</dbReference>
<dbReference type="STRING" id="28234.SAMN04488588_0928"/>
<dbReference type="Pfam" id="PF13487">
    <property type="entry name" value="HD_5"/>
    <property type="match status" value="1"/>
</dbReference>
<proteinExistence type="predicted"/>
<dbReference type="AlphaFoldDB" id="A0A1G6KZD4"/>
<dbReference type="InterPro" id="IPR003607">
    <property type="entry name" value="HD/PDEase_dom"/>
</dbReference>
<protein>
    <submittedName>
        <fullName evidence="2">HD domain-containing protein</fullName>
    </submittedName>
</protein>
<accession>A0A1G6KZD4</accession>
<name>A0A1G6KZD4_9BACT</name>
<organism evidence="2 3">
    <name type="scientific">Geotoga petraea</name>
    <dbReference type="NCBI Taxonomy" id="28234"/>
    <lineage>
        <taxon>Bacteria</taxon>
        <taxon>Thermotogati</taxon>
        <taxon>Thermotogota</taxon>
        <taxon>Thermotogae</taxon>
        <taxon>Petrotogales</taxon>
        <taxon>Petrotogaceae</taxon>
        <taxon>Geotoga</taxon>
    </lineage>
</organism>
<dbReference type="EMBL" id="FMYV01000003">
    <property type="protein sequence ID" value="SDC35726.1"/>
    <property type="molecule type" value="Genomic_DNA"/>
</dbReference>
<dbReference type="Gene3D" id="1.10.3210.10">
    <property type="entry name" value="Hypothetical protein af1432"/>
    <property type="match status" value="1"/>
</dbReference>
<dbReference type="PANTHER" id="PTHR43155:SF2">
    <property type="entry name" value="CYCLIC DI-GMP PHOSPHODIESTERASE PA4108"/>
    <property type="match status" value="1"/>
</dbReference>
<dbReference type="PROSITE" id="PS51832">
    <property type="entry name" value="HD_GYP"/>
    <property type="match status" value="1"/>
</dbReference>
<feature type="domain" description="HD-GYP" evidence="1">
    <location>
        <begin position="153"/>
        <end position="346"/>
    </location>
</feature>
<keyword evidence="3" id="KW-1185">Reference proteome</keyword>